<comment type="caution">
    <text evidence="2">The sequence shown here is derived from an EMBL/GenBank/DDBJ whole genome shotgun (WGS) entry which is preliminary data.</text>
</comment>
<reference evidence="2 3" key="1">
    <citation type="submission" date="2022-12" db="EMBL/GenBank/DDBJ databases">
        <title>Genomic features and morphological characterization of a novel Knufia sp. strain isolated from spacecraft assembly facility.</title>
        <authorList>
            <person name="Teixeira M."/>
            <person name="Chander A.M."/>
            <person name="Stajich J.E."/>
            <person name="Venkateswaran K."/>
        </authorList>
    </citation>
    <scope>NUCLEOTIDE SEQUENCE [LARGE SCALE GENOMIC DNA]</scope>
    <source>
        <strain evidence="2 3">FJI-L2-BK-P2</strain>
    </source>
</reference>
<dbReference type="AlphaFoldDB" id="A0AAN8EN76"/>
<protein>
    <submittedName>
        <fullName evidence="2">Uncharacterized protein</fullName>
    </submittedName>
</protein>
<keyword evidence="3" id="KW-1185">Reference proteome</keyword>
<dbReference type="Proteomes" id="UP001316803">
    <property type="component" value="Unassembled WGS sequence"/>
</dbReference>
<evidence type="ECO:0000313" key="3">
    <source>
        <dbReference type="Proteomes" id="UP001316803"/>
    </source>
</evidence>
<proteinExistence type="predicted"/>
<dbReference type="EMBL" id="JAKLMC020000026">
    <property type="protein sequence ID" value="KAK5950521.1"/>
    <property type="molecule type" value="Genomic_DNA"/>
</dbReference>
<gene>
    <name evidence="2" type="ORF">OHC33_008464</name>
</gene>
<organism evidence="2 3">
    <name type="scientific">Knufia fluminis</name>
    <dbReference type="NCBI Taxonomy" id="191047"/>
    <lineage>
        <taxon>Eukaryota</taxon>
        <taxon>Fungi</taxon>
        <taxon>Dikarya</taxon>
        <taxon>Ascomycota</taxon>
        <taxon>Pezizomycotina</taxon>
        <taxon>Eurotiomycetes</taxon>
        <taxon>Chaetothyriomycetidae</taxon>
        <taxon>Chaetothyriales</taxon>
        <taxon>Trichomeriaceae</taxon>
        <taxon>Knufia</taxon>
    </lineage>
</organism>
<sequence>MCKTFTCPCCATTFFDRCAEADFESKSHCDKTTPLKFNKRCDACKAVIGAIEKLESLVYQAPFLATTGMSGLDELEGWERDEYEGVITKKRCSRHWESKAESQAEHHALLRKMKQMGLDEVEDERKEHQGFDTAQEPPINKQQGVNSNKENEKPEVTTAW</sequence>
<evidence type="ECO:0000256" key="1">
    <source>
        <dbReference type="SAM" id="MobiDB-lite"/>
    </source>
</evidence>
<accession>A0AAN8EN76</accession>
<feature type="region of interest" description="Disordered" evidence="1">
    <location>
        <begin position="103"/>
        <end position="160"/>
    </location>
</feature>
<evidence type="ECO:0000313" key="2">
    <source>
        <dbReference type="EMBL" id="KAK5950521.1"/>
    </source>
</evidence>
<name>A0AAN8EN76_9EURO</name>
<feature type="compositionally biased region" description="Basic and acidic residues" evidence="1">
    <location>
        <begin position="149"/>
        <end position="160"/>
    </location>
</feature>